<dbReference type="AlphaFoldDB" id="A0A835KBE9"/>
<evidence type="ECO:0000259" key="3">
    <source>
        <dbReference type="PROSITE" id="PS51352"/>
    </source>
</evidence>
<feature type="region of interest" description="Disordered" evidence="1">
    <location>
        <begin position="498"/>
        <end position="529"/>
    </location>
</feature>
<evidence type="ECO:0000313" key="5">
    <source>
        <dbReference type="Proteomes" id="UP000636709"/>
    </source>
</evidence>
<keyword evidence="5" id="KW-1185">Reference proteome</keyword>
<feature type="compositionally biased region" description="Polar residues" evidence="1">
    <location>
        <begin position="455"/>
        <end position="464"/>
    </location>
</feature>
<evidence type="ECO:0000313" key="4">
    <source>
        <dbReference type="EMBL" id="KAF8723139.1"/>
    </source>
</evidence>
<dbReference type="InterPro" id="IPR013766">
    <property type="entry name" value="Thioredoxin_domain"/>
</dbReference>
<evidence type="ECO:0000256" key="2">
    <source>
        <dbReference type="SAM" id="SignalP"/>
    </source>
</evidence>
<gene>
    <name evidence="4" type="ORF">HU200_022295</name>
</gene>
<name>A0A835KBE9_9POAL</name>
<feature type="domain" description="Thioredoxin" evidence="3">
    <location>
        <begin position="717"/>
        <end position="894"/>
    </location>
</feature>
<dbReference type="Gene3D" id="3.40.30.10">
    <property type="entry name" value="Glutaredoxin"/>
    <property type="match status" value="1"/>
</dbReference>
<dbReference type="SUPFAM" id="SSF143456">
    <property type="entry name" value="VC0467-like"/>
    <property type="match status" value="1"/>
</dbReference>
<reference evidence="4" key="1">
    <citation type="submission" date="2020-07" db="EMBL/GenBank/DDBJ databases">
        <title>Genome sequence and genetic diversity analysis of an under-domesticated orphan crop, white fonio (Digitaria exilis).</title>
        <authorList>
            <person name="Bennetzen J.L."/>
            <person name="Chen S."/>
            <person name="Ma X."/>
            <person name="Wang X."/>
            <person name="Yssel A.E.J."/>
            <person name="Chaluvadi S.R."/>
            <person name="Johnson M."/>
            <person name="Gangashetty P."/>
            <person name="Hamidou F."/>
            <person name="Sanogo M.D."/>
            <person name="Zwaenepoel A."/>
            <person name="Wallace J."/>
            <person name="Van De Peer Y."/>
            <person name="Van Deynze A."/>
        </authorList>
    </citation>
    <scope>NUCLEOTIDE SEQUENCE</scope>
    <source>
        <tissue evidence="4">Leaves</tissue>
    </source>
</reference>
<dbReference type="Pfam" id="PF02622">
    <property type="entry name" value="DUF179"/>
    <property type="match status" value="1"/>
</dbReference>
<keyword evidence="2" id="KW-0732">Signal</keyword>
<proteinExistence type="predicted"/>
<organism evidence="4 5">
    <name type="scientific">Digitaria exilis</name>
    <dbReference type="NCBI Taxonomy" id="1010633"/>
    <lineage>
        <taxon>Eukaryota</taxon>
        <taxon>Viridiplantae</taxon>
        <taxon>Streptophyta</taxon>
        <taxon>Embryophyta</taxon>
        <taxon>Tracheophyta</taxon>
        <taxon>Spermatophyta</taxon>
        <taxon>Magnoliopsida</taxon>
        <taxon>Liliopsida</taxon>
        <taxon>Poales</taxon>
        <taxon>Poaceae</taxon>
        <taxon>PACMAD clade</taxon>
        <taxon>Panicoideae</taxon>
        <taxon>Panicodae</taxon>
        <taxon>Paniceae</taxon>
        <taxon>Anthephorinae</taxon>
        <taxon>Digitaria</taxon>
    </lineage>
</organism>
<dbReference type="PROSITE" id="PS51352">
    <property type="entry name" value="THIOREDOXIN_2"/>
    <property type="match status" value="1"/>
</dbReference>
<protein>
    <recommendedName>
        <fullName evidence="3">Thioredoxin domain-containing protein</fullName>
    </recommendedName>
</protein>
<feature type="chain" id="PRO_5032314157" description="Thioredoxin domain-containing protein" evidence="2">
    <location>
        <begin position="28"/>
        <end position="1114"/>
    </location>
</feature>
<comment type="caution">
    <text evidence="4">The sequence shown here is derived from an EMBL/GenBank/DDBJ whole genome shotgun (WGS) entry which is preliminary data.</text>
</comment>
<accession>A0A835KBE9</accession>
<dbReference type="SUPFAM" id="SSF52833">
    <property type="entry name" value="Thioredoxin-like"/>
    <property type="match status" value="1"/>
</dbReference>
<feature type="region of interest" description="Disordered" evidence="1">
    <location>
        <begin position="453"/>
        <end position="472"/>
    </location>
</feature>
<feature type="signal peptide" evidence="2">
    <location>
        <begin position="1"/>
        <end position="27"/>
    </location>
</feature>
<evidence type="ECO:0000256" key="1">
    <source>
        <dbReference type="SAM" id="MobiDB-lite"/>
    </source>
</evidence>
<dbReference type="OrthoDB" id="1910803at2759"/>
<dbReference type="Proteomes" id="UP000636709">
    <property type="component" value="Unassembled WGS sequence"/>
</dbReference>
<dbReference type="EMBL" id="JACEFO010001669">
    <property type="protein sequence ID" value="KAF8723139.1"/>
    <property type="molecule type" value="Genomic_DNA"/>
</dbReference>
<dbReference type="PANTHER" id="PTHR31984">
    <property type="entry name" value="TRANSPORTER, PUTATIVE (DUF179)-RELATED"/>
    <property type="match status" value="1"/>
</dbReference>
<dbReference type="InterPro" id="IPR036249">
    <property type="entry name" value="Thioredoxin-like_sf"/>
</dbReference>
<dbReference type="PANTHER" id="PTHR31984:SF12">
    <property type="entry name" value="THIOREDOXIN DOMAIN-CONTAINING PROTEIN"/>
    <property type="match status" value="1"/>
</dbReference>
<dbReference type="Gene3D" id="3.40.1740.10">
    <property type="entry name" value="VC0467-like"/>
    <property type="match status" value="1"/>
</dbReference>
<sequence>MRRLLAAAWPCAILLLLAGALRSAAVASSGAAAGRPEWQVLTRANFSSQIRLHPHVLLLVTMPWYGESRALMADIEHLVGSTEELGRLKLMVVYRNSEKLLTDAIGATEGINIVYYQHSVQFKYQGKLRARDILSSMSYIMSLKHEEAPFEVLHTKEDVDTFMESTDKSVLLYESCGWFSKLAHGGSNQSYEVASSNNHTENVDISRKTLTRESDGPLELVIEDEELTFGGGGQLTGSPWKGGFTMANESVSEQSGDTNDGNRKCTLQKFHQFESFYAKLTAIAREYFLPPEIARFGLITKRSLLPSLDVVNEGKLDTWFVVVHYLGCTTCSIIVKDEDDLRSLVQSHHNIGIKEVGEENVYVILYKVGADESGGEAIFPANRPSVILFIDRLSHSLKVRDDSKFAIKLLRQSGHRSKKTRINLVTKDFGLNMLPDDSKIQVDSLSVEEREYKTTDNSFATSDNPNDDTKVSVDENTAKETEYIDDGQAPSILEKTLTTYPDGHDNALESDVTEAEDQNKSEASDMRPDLHEEVSCNAYSCEVGGMLHKHIAEKAVTETLEPDERNMHADQEGLVSSNEYDDGSSALGKKFRKIEDAIYEKNTVNAHEGSEKSDTRCPHHATCVRDDTYTIEQVTSSISDGRFDGSFYFSDGAYRLLKTLTGGSRIPSLVIVDPIEQKHYVFPDEIEYSYASLQNYLDSFMNRSLPSYYHVTSSAISSKELPRPPFVNHDFHEANSIPQLTTNSFCLLVFGSSGCDSKSEVSFSNTENLSSGWNKDVMVLFSNSWCGFCQRAELVVRELYRSFKSFSSYSDSVFANAQDVHAEEKNEKFAMKGFPAIYMIDCTSNECHHLLKSAGMEELYPTLLLFPAENKSAIAYEGGMSVAHLIEFLESHVSNSHRLLEYKGWFQNILLFSSWCSGFMWKKRATTQHDAPQAIQFQISDKGSDNVGYDLPSHSDVVTGSILTATEKLKTAVPFDKAKVLIVSSDSHEGFQGLIINKRLSWGVFKSLDSSMEPIKHAPFFYGGPVVVQGYHLVSLSRVALEGYMQVIPGIYYGNIIATSRVVARIKSGEQSTDDLWFFLGYSGWGYNQLSDELSEGAWLVSEKPIENLDWPES</sequence>
<dbReference type="InterPro" id="IPR003774">
    <property type="entry name" value="AlgH-like"/>
</dbReference>
<feature type="compositionally biased region" description="Basic and acidic residues" evidence="1">
    <location>
        <begin position="517"/>
        <end position="529"/>
    </location>
</feature>